<organism evidence="1">
    <name type="scientific">Homalodisca liturata</name>
    <dbReference type="NCBI Taxonomy" id="320908"/>
    <lineage>
        <taxon>Eukaryota</taxon>
        <taxon>Metazoa</taxon>
        <taxon>Ecdysozoa</taxon>
        <taxon>Arthropoda</taxon>
        <taxon>Hexapoda</taxon>
        <taxon>Insecta</taxon>
        <taxon>Pterygota</taxon>
        <taxon>Neoptera</taxon>
        <taxon>Paraneoptera</taxon>
        <taxon>Hemiptera</taxon>
        <taxon>Auchenorrhyncha</taxon>
        <taxon>Membracoidea</taxon>
        <taxon>Cicadellidae</taxon>
        <taxon>Cicadellinae</taxon>
        <taxon>Proconiini</taxon>
        <taxon>Homalodisca</taxon>
    </lineage>
</organism>
<dbReference type="AlphaFoldDB" id="A0A1B6HUZ3"/>
<name>A0A1B6HUZ3_9HEMI</name>
<feature type="non-terminal residue" evidence="1">
    <location>
        <position position="130"/>
    </location>
</feature>
<evidence type="ECO:0000313" key="1">
    <source>
        <dbReference type="EMBL" id="JAS78508.1"/>
    </source>
</evidence>
<evidence type="ECO:0008006" key="2">
    <source>
        <dbReference type="Google" id="ProtNLM"/>
    </source>
</evidence>
<dbReference type="InterPro" id="IPR015943">
    <property type="entry name" value="WD40/YVTN_repeat-like_dom_sf"/>
</dbReference>
<dbReference type="GO" id="GO:0000462">
    <property type="term" value="P:maturation of SSU-rRNA from tricistronic rRNA transcript (SSU-rRNA, 5.8S rRNA, LSU-rRNA)"/>
    <property type="evidence" value="ECO:0007669"/>
    <property type="project" value="TreeGrafter"/>
</dbReference>
<dbReference type="InterPro" id="IPR040315">
    <property type="entry name" value="WDR46/Utp7"/>
</dbReference>
<dbReference type="EMBL" id="GECU01029198">
    <property type="protein sequence ID" value="JAS78508.1"/>
    <property type="molecule type" value="Transcribed_RNA"/>
</dbReference>
<dbReference type="GO" id="GO:0032040">
    <property type="term" value="C:small-subunit processome"/>
    <property type="evidence" value="ECO:0007669"/>
    <property type="project" value="TreeGrafter"/>
</dbReference>
<dbReference type="PANTHER" id="PTHR14085">
    <property type="entry name" value="WD-REPEAT PROTEIN BING4"/>
    <property type="match status" value="1"/>
</dbReference>
<sequence length="130" mass="14800">PLFDMRIDEEVRDARWLHNEQYFACAQESALFIYNNRGAELHAVRAIPSPRFLQFLPYHFLLGAYTDKRRLNYFDTSTGKMVGELSLDSQHPPPSTMSQNPSNAVIYMGTRGGSVTLWIPSHPAPIMTVN</sequence>
<feature type="non-terminal residue" evidence="1">
    <location>
        <position position="1"/>
    </location>
</feature>
<dbReference type="Gene3D" id="2.130.10.10">
    <property type="entry name" value="YVTN repeat-like/Quinoprotein amine dehydrogenase"/>
    <property type="match status" value="1"/>
</dbReference>
<dbReference type="PANTHER" id="PTHR14085:SF3">
    <property type="entry name" value="WD REPEAT-CONTAINING PROTEIN 46"/>
    <property type="match status" value="1"/>
</dbReference>
<dbReference type="SUPFAM" id="SSF50978">
    <property type="entry name" value="WD40 repeat-like"/>
    <property type="match status" value="1"/>
</dbReference>
<dbReference type="InterPro" id="IPR036322">
    <property type="entry name" value="WD40_repeat_dom_sf"/>
</dbReference>
<dbReference type="GO" id="GO:0030686">
    <property type="term" value="C:90S preribosome"/>
    <property type="evidence" value="ECO:0007669"/>
    <property type="project" value="TreeGrafter"/>
</dbReference>
<gene>
    <name evidence="1" type="ORF">g.57988</name>
</gene>
<reference evidence="1" key="1">
    <citation type="submission" date="2015-11" db="EMBL/GenBank/DDBJ databases">
        <title>De novo transcriptome assembly of four potential Pierce s Disease insect vectors from Arizona vineyards.</title>
        <authorList>
            <person name="Tassone E.E."/>
        </authorList>
    </citation>
    <scope>NUCLEOTIDE SEQUENCE</scope>
</reference>
<accession>A0A1B6HUZ3</accession>
<protein>
    <recommendedName>
        <fullName evidence="2">CNH domain-containing protein</fullName>
    </recommendedName>
</protein>
<proteinExistence type="predicted"/>